<keyword evidence="4" id="KW-0175">Coiled coil</keyword>
<keyword evidence="5" id="KW-0812">Transmembrane</keyword>
<dbReference type="GO" id="GO:0016301">
    <property type="term" value="F:kinase activity"/>
    <property type="evidence" value="ECO:0007669"/>
    <property type="project" value="UniProtKB-KW"/>
</dbReference>
<evidence type="ECO:0000256" key="3">
    <source>
        <dbReference type="ARBA" id="ARBA00023012"/>
    </source>
</evidence>
<gene>
    <name evidence="7" type="ORF">JVW63_01000</name>
</gene>
<evidence type="ECO:0000256" key="5">
    <source>
        <dbReference type="SAM" id="Phobius"/>
    </source>
</evidence>
<feature type="transmembrane region" description="Helical" evidence="5">
    <location>
        <begin position="27"/>
        <end position="47"/>
    </location>
</feature>
<dbReference type="InterPro" id="IPR005467">
    <property type="entry name" value="His_kinase_dom"/>
</dbReference>
<dbReference type="InterPro" id="IPR036890">
    <property type="entry name" value="HATPase_C_sf"/>
</dbReference>
<evidence type="ECO:0000259" key="6">
    <source>
        <dbReference type="PROSITE" id="PS50109"/>
    </source>
</evidence>
<reference evidence="8" key="1">
    <citation type="submission" date="2021-02" db="EMBL/GenBank/DDBJ databases">
        <title>Leucobacter sp. CX169.</title>
        <authorList>
            <person name="Cheng Y."/>
        </authorList>
    </citation>
    <scope>NUCLEOTIDE SEQUENCE [LARGE SCALE GENOMIC DNA]</scope>
    <source>
        <strain evidence="8">JY899</strain>
    </source>
</reference>
<accession>A0ABS2TCB1</accession>
<dbReference type="PANTHER" id="PTHR24421">
    <property type="entry name" value="NITRATE/NITRITE SENSOR PROTEIN NARX-RELATED"/>
    <property type="match status" value="1"/>
</dbReference>
<evidence type="ECO:0000256" key="1">
    <source>
        <dbReference type="ARBA" id="ARBA00022679"/>
    </source>
</evidence>
<keyword evidence="5" id="KW-0472">Membrane</keyword>
<evidence type="ECO:0000313" key="8">
    <source>
        <dbReference type="Proteomes" id="UP000705983"/>
    </source>
</evidence>
<dbReference type="Gene3D" id="1.20.5.1930">
    <property type="match status" value="1"/>
</dbReference>
<dbReference type="Pfam" id="PF02518">
    <property type="entry name" value="HATPase_c"/>
    <property type="match status" value="1"/>
</dbReference>
<keyword evidence="1" id="KW-0808">Transferase</keyword>
<feature type="transmembrane region" description="Helical" evidence="5">
    <location>
        <begin position="59"/>
        <end position="89"/>
    </location>
</feature>
<feature type="transmembrane region" description="Helical" evidence="5">
    <location>
        <begin position="122"/>
        <end position="143"/>
    </location>
</feature>
<keyword evidence="8" id="KW-1185">Reference proteome</keyword>
<dbReference type="InterPro" id="IPR017205">
    <property type="entry name" value="Sig_transdc_His_kinase_ChrS"/>
</dbReference>
<organism evidence="7 8">
    <name type="scientific">Flaviflexus equikiangi</name>
    <dbReference type="NCBI Taxonomy" id="2758573"/>
    <lineage>
        <taxon>Bacteria</taxon>
        <taxon>Bacillati</taxon>
        <taxon>Actinomycetota</taxon>
        <taxon>Actinomycetes</taxon>
        <taxon>Actinomycetales</taxon>
        <taxon>Actinomycetaceae</taxon>
        <taxon>Flaviflexus</taxon>
    </lineage>
</organism>
<keyword evidence="3" id="KW-0902">Two-component regulatory system</keyword>
<proteinExistence type="predicted"/>
<dbReference type="Pfam" id="PF07730">
    <property type="entry name" value="HisKA_3"/>
    <property type="match status" value="1"/>
</dbReference>
<evidence type="ECO:0000313" key="7">
    <source>
        <dbReference type="EMBL" id="MBM9432290.1"/>
    </source>
</evidence>
<keyword evidence="2 7" id="KW-0418">Kinase</keyword>
<feature type="transmembrane region" description="Helical" evidence="5">
    <location>
        <begin position="95"/>
        <end position="115"/>
    </location>
</feature>
<protein>
    <submittedName>
        <fullName evidence="7">Sensor histidine kinase</fullName>
    </submittedName>
</protein>
<name>A0ABS2TCB1_9ACTO</name>
<sequence>MNVCQHVMAAALTTVGAVRAVLDGVPVLVAIVSGLALVSWHTAGSLLPARYRSTRFAAVWLVGFALIWLVTVAISAEFVSVAFLLWLLAGHLLPVRWGLVFSALVLGVVILTPILHDGSTSYANIFGPTIGGVFAFGVSLGYLQLLRDAVTREELVASLTKAQAEMSELHDELARTQRHSGMIAERTRISRDIHDTVAQALSSIKLLAHVGSKRTEDRDAARTLSQVESMASESLADVRRIVAALVPAQLEDGALAVALQRMCTRLSDEHGIDVVLQVDHSLPVLPTNVEVALLRTAQSALANVRQHAEATHVVMSVIDAVDAVRLDLVDDGRGFDIAEWEQSSGHSSVNFGLGFMRDRLRELGGELDIESAPGRGTAISASLPIHLPSKAVDVEVIP</sequence>
<dbReference type="SUPFAM" id="SSF55874">
    <property type="entry name" value="ATPase domain of HSP90 chaperone/DNA topoisomerase II/histidine kinase"/>
    <property type="match status" value="1"/>
</dbReference>
<evidence type="ECO:0000256" key="2">
    <source>
        <dbReference type="ARBA" id="ARBA00022777"/>
    </source>
</evidence>
<dbReference type="InterPro" id="IPR050482">
    <property type="entry name" value="Sensor_HK_TwoCompSys"/>
</dbReference>
<dbReference type="PIRSF" id="PIRSF037434">
    <property type="entry name" value="STHK_ChrS"/>
    <property type="match status" value="1"/>
</dbReference>
<dbReference type="Proteomes" id="UP000705983">
    <property type="component" value="Unassembled WGS sequence"/>
</dbReference>
<comment type="caution">
    <text evidence="7">The sequence shown here is derived from an EMBL/GenBank/DDBJ whole genome shotgun (WGS) entry which is preliminary data.</text>
</comment>
<keyword evidence="5" id="KW-1133">Transmembrane helix</keyword>
<feature type="coiled-coil region" evidence="4">
    <location>
        <begin position="152"/>
        <end position="179"/>
    </location>
</feature>
<dbReference type="CDD" id="cd16917">
    <property type="entry name" value="HATPase_UhpB-NarQ-NarX-like"/>
    <property type="match status" value="1"/>
</dbReference>
<dbReference type="InterPro" id="IPR003594">
    <property type="entry name" value="HATPase_dom"/>
</dbReference>
<dbReference type="InterPro" id="IPR011712">
    <property type="entry name" value="Sig_transdc_His_kin_sub3_dim/P"/>
</dbReference>
<evidence type="ECO:0000256" key="4">
    <source>
        <dbReference type="SAM" id="Coils"/>
    </source>
</evidence>
<dbReference type="EMBL" id="JAFFJS010000001">
    <property type="protein sequence ID" value="MBM9432290.1"/>
    <property type="molecule type" value="Genomic_DNA"/>
</dbReference>
<dbReference type="Gene3D" id="3.30.565.10">
    <property type="entry name" value="Histidine kinase-like ATPase, C-terminal domain"/>
    <property type="match status" value="1"/>
</dbReference>
<dbReference type="PROSITE" id="PS50109">
    <property type="entry name" value="HIS_KIN"/>
    <property type="match status" value="1"/>
</dbReference>
<feature type="domain" description="Histidine kinase" evidence="6">
    <location>
        <begin position="188"/>
        <end position="387"/>
    </location>
</feature>